<organism evidence="2 3">
    <name type="scientific">Dyella choica</name>
    <dbReference type="NCBI Taxonomy" id="1927959"/>
    <lineage>
        <taxon>Bacteria</taxon>
        <taxon>Pseudomonadati</taxon>
        <taxon>Pseudomonadota</taxon>
        <taxon>Gammaproteobacteria</taxon>
        <taxon>Lysobacterales</taxon>
        <taxon>Rhodanobacteraceae</taxon>
        <taxon>Dyella</taxon>
    </lineage>
</organism>
<dbReference type="EMBL" id="RYYV01000001">
    <property type="protein sequence ID" value="RUL79896.1"/>
    <property type="molecule type" value="Genomic_DNA"/>
</dbReference>
<dbReference type="GO" id="GO:0016747">
    <property type="term" value="F:acyltransferase activity, transferring groups other than amino-acyl groups"/>
    <property type="evidence" value="ECO:0007669"/>
    <property type="project" value="InterPro"/>
</dbReference>
<keyword evidence="2" id="KW-0808">Transferase</keyword>
<dbReference type="InterPro" id="IPR016181">
    <property type="entry name" value="Acyl_CoA_acyltransferase"/>
</dbReference>
<gene>
    <name evidence="2" type="ORF">EKH80_01500</name>
</gene>
<dbReference type="Proteomes" id="UP000274358">
    <property type="component" value="Unassembled WGS sequence"/>
</dbReference>
<dbReference type="AlphaFoldDB" id="A0A432MCD8"/>
<dbReference type="SUPFAM" id="SSF55729">
    <property type="entry name" value="Acyl-CoA N-acyltransferases (Nat)"/>
    <property type="match status" value="1"/>
</dbReference>
<dbReference type="Gene3D" id="3.40.630.30">
    <property type="match status" value="1"/>
</dbReference>
<accession>A0A432MCD8</accession>
<sequence>MSDVIESTRLFLRPFSSTDAESAYRSITPSLTRYMSWEPPASPREFADVWQQWIQAYADKTEFVFAIREKQDRGFLGLVGLHGAQEPSPELGIWIREERHGNGFGREAVASVFVWASANLGCANFIYPVAEDNHSSRRIAESLGGVIVDRRVTPKYNAVVYSIRRHTRAG</sequence>
<reference evidence="2 3" key="1">
    <citation type="submission" date="2018-12" db="EMBL/GenBank/DDBJ databases">
        <title>Dyella dinghuensis sp. nov. DHOA06 and Dyella choica sp. nov. 4M-K27, isolated from forest soil.</title>
        <authorList>
            <person name="Qiu L.-H."/>
            <person name="Gao Z.-H."/>
        </authorList>
    </citation>
    <scope>NUCLEOTIDE SEQUENCE [LARGE SCALE GENOMIC DNA]</scope>
    <source>
        <strain evidence="2 3">4M-K27</strain>
    </source>
</reference>
<dbReference type="InterPro" id="IPR051531">
    <property type="entry name" value="N-acetyltransferase"/>
</dbReference>
<evidence type="ECO:0000313" key="2">
    <source>
        <dbReference type="EMBL" id="RUL79896.1"/>
    </source>
</evidence>
<dbReference type="PROSITE" id="PS51186">
    <property type="entry name" value="GNAT"/>
    <property type="match status" value="1"/>
</dbReference>
<protein>
    <submittedName>
        <fullName evidence="2">N-acetyltransferase</fullName>
    </submittedName>
</protein>
<feature type="domain" description="N-acetyltransferase" evidence="1">
    <location>
        <begin position="22"/>
        <end position="166"/>
    </location>
</feature>
<dbReference type="OrthoDB" id="5292292at2"/>
<evidence type="ECO:0000259" key="1">
    <source>
        <dbReference type="PROSITE" id="PS51186"/>
    </source>
</evidence>
<keyword evidence="3" id="KW-1185">Reference proteome</keyword>
<comment type="caution">
    <text evidence="2">The sequence shown here is derived from an EMBL/GenBank/DDBJ whole genome shotgun (WGS) entry which is preliminary data.</text>
</comment>
<name>A0A432MCD8_9GAMM</name>
<dbReference type="Pfam" id="PF13302">
    <property type="entry name" value="Acetyltransf_3"/>
    <property type="match status" value="1"/>
</dbReference>
<dbReference type="InterPro" id="IPR000182">
    <property type="entry name" value="GNAT_dom"/>
</dbReference>
<dbReference type="RefSeq" id="WP_126682947.1">
    <property type="nucleotide sequence ID" value="NZ_RYYV01000001.1"/>
</dbReference>
<proteinExistence type="predicted"/>
<evidence type="ECO:0000313" key="3">
    <source>
        <dbReference type="Proteomes" id="UP000274358"/>
    </source>
</evidence>
<dbReference type="PANTHER" id="PTHR43792">
    <property type="entry name" value="GNAT FAMILY, PUTATIVE (AFU_ORTHOLOGUE AFUA_3G00765)-RELATED-RELATED"/>
    <property type="match status" value="1"/>
</dbReference>